<dbReference type="PANTHER" id="PTHR33055">
    <property type="entry name" value="TRANSPOSASE FOR INSERTION SEQUENCE ELEMENT IS1111A"/>
    <property type="match status" value="1"/>
</dbReference>
<dbReference type="InterPro" id="IPR047650">
    <property type="entry name" value="Transpos_IS110"/>
</dbReference>
<dbReference type="NCBIfam" id="NF033542">
    <property type="entry name" value="transpos_IS110"/>
    <property type="match status" value="1"/>
</dbReference>
<organism evidence="4 5">
    <name type="scientific">Clostridium cochlearium</name>
    <dbReference type="NCBI Taxonomy" id="1494"/>
    <lineage>
        <taxon>Bacteria</taxon>
        <taxon>Bacillati</taxon>
        <taxon>Bacillota</taxon>
        <taxon>Clostridia</taxon>
        <taxon>Eubacteriales</taxon>
        <taxon>Clostridiaceae</taxon>
        <taxon>Clostridium</taxon>
    </lineage>
</organism>
<evidence type="ECO:0000313" key="5">
    <source>
        <dbReference type="Proteomes" id="UP000198811"/>
    </source>
</evidence>
<dbReference type="PANTHER" id="PTHR33055:SF15">
    <property type="entry name" value="TRANSPOSASE-RELATED"/>
    <property type="match status" value="1"/>
</dbReference>
<dbReference type="InterPro" id="IPR002525">
    <property type="entry name" value="Transp_IS110-like_N"/>
</dbReference>
<evidence type="ECO:0000259" key="2">
    <source>
        <dbReference type="Pfam" id="PF01548"/>
    </source>
</evidence>
<feature type="coiled-coil region" evidence="1">
    <location>
        <begin position="237"/>
        <end position="264"/>
    </location>
</feature>
<reference evidence="4 5" key="1">
    <citation type="submission" date="2016-10" db="EMBL/GenBank/DDBJ databases">
        <authorList>
            <person name="Varghese N."/>
            <person name="Submissions S."/>
        </authorList>
    </citation>
    <scope>NUCLEOTIDE SEQUENCE [LARGE SCALE GENOMIC DNA]</scope>
    <source>
        <strain evidence="4 5">NLAE-zl-C224</strain>
    </source>
</reference>
<keyword evidence="5" id="KW-1185">Reference proteome</keyword>
<feature type="domain" description="Transposase IS116/IS110/IS902 C-terminal" evidence="3">
    <location>
        <begin position="269"/>
        <end position="352"/>
    </location>
</feature>
<dbReference type="InterPro" id="IPR003346">
    <property type="entry name" value="Transposase_20"/>
</dbReference>
<protein>
    <submittedName>
        <fullName evidence="4">Transposase</fullName>
    </submittedName>
</protein>
<dbReference type="Pfam" id="PF01548">
    <property type="entry name" value="DEDD_Tnp_IS110"/>
    <property type="match status" value="1"/>
</dbReference>
<proteinExistence type="predicted"/>
<dbReference type="Proteomes" id="UP000198811">
    <property type="component" value="Unassembled WGS sequence"/>
</dbReference>
<sequence>MIIVGIDIAKNHHEATIIDSLGNIIGKSFRFSNSHNGSSILINNIRKANQSNEPIVIGMEATGHYWLPLYSRLLSEGFEIKVINPIQSDSFRNLYIRQTKNDSKDSFIIAEVIRFGRFSSTCLAEEDILALRNLSRFRLFQVDLVSDLKRKVISLLDQVFPEYSKLFADTFGKSSLEILTEYSTPEEFLNVDTNALAETLSLASKGRLGFCKAEQIKDAAANSFGIKLAADTFSFQIKQLIEQIKFIEEHIAELEQEIAQLLRKLDTPIETIPGIGPVLGAIILSEIGDITRFKNASKLVAFAGIDPTVKQSGEFIGTKNKMSKRGSPYLRRAIWLAANVASFNDPVLSAYYNKKREEGKHHFTALGAVARKMLYIIHSVLKNNKPYEPIA</sequence>
<gene>
    <name evidence="4" type="ORF">SAMN05216497_1491</name>
</gene>
<dbReference type="Pfam" id="PF02371">
    <property type="entry name" value="Transposase_20"/>
    <property type="match status" value="1"/>
</dbReference>
<comment type="caution">
    <text evidence="4">The sequence shown here is derived from an EMBL/GenBank/DDBJ whole genome shotgun (WGS) entry which is preliminary data.</text>
</comment>
<keyword evidence="1" id="KW-0175">Coiled coil</keyword>
<dbReference type="EMBL" id="FNGL01000049">
    <property type="protein sequence ID" value="SDL47222.1"/>
    <property type="molecule type" value="Genomic_DNA"/>
</dbReference>
<dbReference type="RefSeq" id="WP_089868259.1">
    <property type="nucleotide sequence ID" value="NZ_FNGL01000049.1"/>
</dbReference>
<feature type="domain" description="Transposase IS110-like N-terminal" evidence="2">
    <location>
        <begin position="4"/>
        <end position="161"/>
    </location>
</feature>
<evidence type="ECO:0000313" key="4">
    <source>
        <dbReference type="EMBL" id="SDL47222.1"/>
    </source>
</evidence>
<name>A0ABY0QQ67_CLOCO</name>
<accession>A0ABY0QQ67</accession>
<evidence type="ECO:0000256" key="1">
    <source>
        <dbReference type="SAM" id="Coils"/>
    </source>
</evidence>
<evidence type="ECO:0000259" key="3">
    <source>
        <dbReference type="Pfam" id="PF02371"/>
    </source>
</evidence>